<dbReference type="GO" id="GO:0003723">
    <property type="term" value="F:RNA binding"/>
    <property type="evidence" value="ECO:0007669"/>
    <property type="project" value="UniProtKB-UniRule"/>
</dbReference>
<feature type="compositionally biased region" description="Polar residues" evidence="2">
    <location>
        <begin position="72"/>
        <end position="88"/>
    </location>
</feature>
<feature type="region of interest" description="Disordered" evidence="2">
    <location>
        <begin position="69"/>
        <end position="90"/>
    </location>
</feature>
<dbReference type="GeneID" id="36328903"/>
<gene>
    <name evidence="4" type="ORF">POSPLADRAFT_1130432</name>
</gene>
<keyword evidence="5" id="KW-1185">Reference proteome</keyword>
<dbReference type="Proteomes" id="UP000194127">
    <property type="component" value="Unassembled WGS sequence"/>
</dbReference>
<reference evidence="4 5" key="1">
    <citation type="submission" date="2017-04" db="EMBL/GenBank/DDBJ databases">
        <title>Genome Sequence of the Model Brown-Rot Fungus Postia placenta SB12.</title>
        <authorList>
            <consortium name="DOE Joint Genome Institute"/>
            <person name="Gaskell J."/>
            <person name="Kersten P."/>
            <person name="Larrondo L.F."/>
            <person name="Canessa P."/>
            <person name="Martinez D."/>
            <person name="Hibbett D."/>
            <person name="Schmoll M."/>
            <person name="Kubicek C.P."/>
            <person name="Martinez A.T."/>
            <person name="Yadav J."/>
            <person name="Master E."/>
            <person name="Magnuson J.K."/>
            <person name="James T."/>
            <person name="Yaver D."/>
            <person name="Berka R."/>
            <person name="Labutti K."/>
            <person name="Lipzen A."/>
            <person name="Aerts A."/>
            <person name="Barry K."/>
            <person name="Henrissat B."/>
            <person name="Blanchette R."/>
            <person name="Grigoriev I."/>
            <person name="Cullen D."/>
        </authorList>
    </citation>
    <scope>NUCLEOTIDE SEQUENCE [LARGE SCALE GENOMIC DNA]</scope>
    <source>
        <strain evidence="4 5">MAD-698-R-SB12</strain>
    </source>
</reference>
<feature type="domain" description="DRBM" evidence="3">
    <location>
        <begin position="113"/>
        <end position="143"/>
    </location>
</feature>
<dbReference type="PROSITE" id="PS50137">
    <property type="entry name" value="DS_RBD"/>
    <property type="match status" value="1"/>
</dbReference>
<dbReference type="RefSeq" id="XP_024343821.1">
    <property type="nucleotide sequence ID" value="XM_024483954.1"/>
</dbReference>
<evidence type="ECO:0000256" key="1">
    <source>
        <dbReference type="PROSITE-ProRule" id="PRU00266"/>
    </source>
</evidence>
<dbReference type="SUPFAM" id="SSF54768">
    <property type="entry name" value="dsRNA-binding domain-like"/>
    <property type="match status" value="1"/>
</dbReference>
<dbReference type="AlphaFoldDB" id="A0A1X6NEG1"/>
<evidence type="ECO:0000313" key="5">
    <source>
        <dbReference type="Proteomes" id="UP000194127"/>
    </source>
</evidence>
<proteinExistence type="predicted"/>
<dbReference type="EMBL" id="KZ110591">
    <property type="protein sequence ID" value="OSX67027.1"/>
    <property type="molecule type" value="Genomic_DNA"/>
</dbReference>
<organism evidence="4 5">
    <name type="scientific">Postia placenta MAD-698-R-SB12</name>
    <dbReference type="NCBI Taxonomy" id="670580"/>
    <lineage>
        <taxon>Eukaryota</taxon>
        <taxon>Fungi</taxon>
        <taxon>Dikarya</taxon>
        <taxon>Basidiomycota</taxon>
        <taxon>Agaricomycotina</taxon>
        <taxon>Agaricomycetes</taxon>
        <taxon>Polyporales</taxon>
        <taxon>Adustoporiaceae</taxon>
        <taxon>Rhodonia</taxon>
    </lineage>
</organism>
<keyword evidence="1" id="KW-0694">RNA-binding</keyword>
<feature type="non-terminal residue" evidence="4">
    <location>
        <position position="1"/>
    </location>
</feature>
<evidence type="ECO:0000259" key="3">
    <source>
        <dbReference type="PROSITE" id="PS50137"/>
    </source>
</evidence>
<dbReference type="Gene3D" id="3.30.160.20">
    <property type="match status" value="1"/>
</dbReference>
<protein>
    <recommendedName>
        <fullName evidence="3">DRBM domain-containing protein</fullName>
    </recommendedName>
</protein>
<dbReference type="OrthoDB" id="112668at2759"/>
<name>A0A1X6NEG1_9APHY</name>
<accession>A0A1X6NEG1</accession>
<sequence length="151" mass="16673">RLALIIQAENHISTLVRLDTGTLTACLRRTQAKHVADLLLGPRSHGPDDEETGSCRRMTILNPEVRKAKRSGMNSYNTTSNNGATPQAPTALRWETRQVMSEDPPNWEAIAYIHDTDFGRGTGISLPAAKDIAAERALKELKHAFSLEEQV</sequence>
<evidence type="ECO:0000313" key="4">
    <source>
        <dbReference type="EMBL" id="OSX67027.1"/>
    </source>
</evidence>
<dbReference type="InterPro" id="IPR014720">
    <property type="entry name" value="dsRBD_dom"/>
</dbReference>
<evidence type="ECO:0000256" key="2">
    <source>
        <dbReference type="SAM" id="MobiDB-lite"/>
    </source>
</evidence>